<dbReference type="RefSeq" id="WP_369722078.1">
    <property type="nucleotide sequence ID" value="NZ_CP165734.1"/>
</dbReference>
<name>A0AB39XKD7_9BRAD</name>
<reference evidence="2" key="1">
    <citation type="submission" date="2024-08" db="EMBL/GenBank/DDBJ databases">
        <authorList>
            <person name="Chaddad Z."/>
            <person name="Lamrabet M."/>
            <person name="Bouhnik O."/>
            <person name="Alami S."/>
            <person name="Wipf D."/>
            <person name="Courty P.E."/>
            <person name="Missbah El Idrissi M."/>
        </authorList>
    </citation>
    <scope>NUCLEOTIDE SEQUENCE</scope>
    <source>
        <strain evidence="2">LLZ17</strain>
    </source>
</reference>
<organism evidence="2">
    <name type="scientific">Bradyrhizobium sp. LLZ17</name>
    <dbReference type="NCBI Taxonomy" id="3239388"/>
    <lineage>
        <taxon>Bacteria</taxon>
        <taxon>Pseudomonadati</taxon>
        <taxon>Pseudomonadota</taxon>
        <taxon>Alphaproteobacteria</taxon>
        <taxon>Hyphomicrobiales</taxon>
        <taxon>Nitrobacteraceae</taxon>
        <taxon>Bradyrhizobium</taxon>
    </lineage>
</organism>
<evidence type="ECO:0000313" key="2">
    <source>
        <dbReference type="EMBL" id="XDV57655.1"/>
    </source>
</evidence>
<accession>A0AB39XKD7</accession>
<dbReference type="AlphaFoldDB" id="A0AB39XKD7"/>
<gene>
    <name evidence="2" type="ORF">AB8Z38_34955</name>
</gene>
<protein>
    <submittedName>
        <fullName evidence="2">Uncharacterized protein</fullName>
    </submittedName>
</protein>
<evidence type="ECO:0000256" key="1">
    <source>
        <dbReference type="SAM" id="MobiDB-lite"/>
    </source>
</evidence>
<feature type="region of interest" description="Disordered" evidence="1">
    <location>
        <begin position="1"/>
        <end position="21"/>
    </location>
</feature>
<sequence>MAERTDRETAGREQLPGFPGTHTINVSYDFEDTTLPQAAVADGECGLPLRHILVPFRTRNQLTG</sequence>
<feature type="compositionally biased region" description="Basic and acidic residues" evidence="1">
    <location>
        <begin position="1"/>
        <end position="11"/>
    </location>
</feature>
<dbReference type="EMBL" id="CP165734">
    <property type="protein sequence ID" value="XDV57655.1"/>
    <property type="molecule type" value="Genomic_DNA"/>
</dbReference>
<proteinExistence type="predicted"/>